<sequence length="569" mass="60477">MKVELQHARLLNAAQAIRRLAEAIDAEVRAANAASPIALPSLSGLPAKATWLHEQLPMLRELSVVALLLDADGDGTTTVTVPDTGWDPSTMLETVADQTFGPGFVEATGLEGDELHALLLTLGSVGRELPPGSAMTATELRQFIIDHPEVATALQNTRPSGSGPAGTLLGLTQPFMTSPGGAGAVLDQRKLDARDLFAGLSPDQAAILAMTYPSLVGNMSGVPFANRAHANTVNVVAALAAERSELAGLRDQHEENQGDWDFLGRNNDDLEGPIGDLEDRIALYESILDDKRTIVYFDPAGDGAIAEMHGTIDSRTNNVGVLVPGTGTDLSNYEGGVARRSRQFAANDPTGGLTMISWMGGDLPDGVVSDAPFANYSKDLGPRLAEFSRDLDLEIQRSSASDPEVAVAGHSYGGAVVGRSELAGLVADRVLHIESAGMGHDVHEPGDLPASQRNVDRYSMTAPDDPISLSQGTQAGDNIGHGADPDTFDGTTRLHTGDTVDGEPNTGLDAHTRVFQEHSDAWENMYEVFTGGVVETYRSPNYEYIQTYQGPPVVIQDGWRDDGERIDIE</sequence>
<evidence type="ECO:0000313" key="3">
    <source>
        <dbReference type="EMBL" id="GEO90483.1"/>
    </source>
</evidence>
<protein>
    <recommendedName>
        <fullName evidence="2">DUF1023 domain-containing protein</fullName>
    </recommendedName>
</protein>
<dbReference type="Pfam" id="PF06259">
    <property type="entry name" value="Abhydrolase_8"/>
    <property type="match status" value="1"/>
</dbReference>
<keyword evidence="4" id="KW-1185">Reference proteome</keyword>
<dbReference type="InterPro" id="IPR010427">
    <property type="entry name" value="DUF1023"/>
</dbReference>
<reference evidence="3 4" key="1">
    <citation type="submission" date="2019-07" db="EMBL/GenBank/DDBJ databases">
        <title>Whole genome shotgun sequence of Aeromicrobium flavum NBRC 107625.</title>
        <authorList>
            <person name="Hosoyama A."/>
            <person name="Uohara A."/>
            <person name="Ohji S."/>
            <person name="Ichikawa N."/>
        </authorList>
    </citation>
    <scope>NUCLEOTIDE SEQUENCE [LARGE SCALE GENOMIC DNA]</scope>
    <source>
        <strain evidence="3 4">NBRC 107625</strain>
    </source>
</reference>
<organism evidence="3 4">
    <name type="scientific">Aeromicrobium flavum</name>
    <dbReference type="NCBI Taxonomy" id="416568"/>
    <lineage>
        <taxon>Bacteria</taxon>
        <taxon>Bacillati</taxon>
        <taxon>Actinomycetota</taxon>
        <taxon>Actinomycetes</taxon>
        <taxon>Propionibacteriales</taxon>
        <taxon>Nocardioidaceae</taxon>
        <taxon>Aeromicrobium</taxon>
    </lineage>
</organism>
<evidence type="ECO:0000256" key="1">
    <source>
        <dbReference type="SAM" id="MobiDB-lite"/>
    </source>
</evidence>
<accession>A0A512HYF1</accession>
<gene>
    <name evidence="3" type="ORF">AFL01nite_28100</name>
</gene>
<dbReference type="OrthoDB" id="3259161at2"/>
<name>A0A512HYF1_9ACTN</name>
<evidence type="ECO:0000313" key="4">
    <source>
        <dbReference type="Proteomes" id="UP000321769"/>
    </source>
</evidence>
<comment type="caution">
    <text evidence="3">The sequence shown here is derived from an EMBL/GenBank/DDBJ whole genome shotgun (WGS) entry which is preliminary data.</text>
</comment>
<dbReference type="RefSeq" id="WP_146828479.1">
    <property type="nucleotide sequence ID" value="NZ_BAAAYQ010000005.1"/>
</dbReference>
<proteinExistence type="predicted"/>
<evidence type="ECO:0000259" key="2">
    <source>
        <dbReference type="Pfam" id="PF06259"/>
    </source>
</evidence>
<dbReference type="Proteomes" id="UP000321769">
    <property type="component" value="Unassembled WGS sequence"/>
</dbReference>
<feature type="domain" description="DUF1023" evidence="2">
    <location>
        <begin position="298"/>
        <end position="468"/>
    </location>
</feature>
<feature type="region of interest" description="Disordered" evidence="1">
    <location>
        <begin position="472"/>
        <end position="508"/>
    </location>
</feature>
<dbReference type="EMBL" id="BJZQ01000020">
    <property type="protein sequence ID" value="GEO90483.1"/>
    <property type="molecule type" value="Genomic_DNA"/>
</dbReference>
<dbReference type="AlphaFoldDB" id="A0A512HYF1"/>